<gene>
    <name evidence="1" type="ORF">VTL71DRAFT_5164</name>
</gene>
<evidence type="ECO:0000313" key="1">
    <source>
        <dbReference type="EMBL" id="KAL2063359.1"/>
    </source>
</evidence>
<evidence type="ECO:0000313" key="2">
    <source>
        <dbReference type="Proteomes" id="UP001595075"/>
    </source>
</evidence>
<dbReference type="Proteomes" id="UP001595075">
    <property type="component" value="Unassembled WGS sequence"/>
</dbReference>
<dbReference type="EMBL" id="JAZHXI010000015">
    <property type="protein sequence ID" value="KAL2063359.1"/>
    <property type="molecule type" value="Genomic_DNA"/>
</dbReference>
<comment type="caution">
    <text evidence="1">The sequence shown here is derived from an EMBL/GenBank/DDBJ whole genome shotgun (WGS) entry which is preliminary data.</text>
</comment>
<reference evidence="1 2" key="1">
    <citation type="journal article" date="2024" name="Commun. Biol.">
        <title>Comparative genomic analysis of thermophilic fungi reveals convergent evolutionary adaptations and gene losses.</title>
        <authorList>
            <person name="Steindorff A.S."/>
            <person name="Aguilar-Pontes M.V."/>
            <person name="Robinson A.J."/>
            <person name="Andreopoulos B."/>
            <person name="LaButti K."/>
            <person name="Kuo A."/>
            <person name="Mondo S."/>
            <person name="Riley R."/>
            <person name="Otillar R."/>
            <person name="Haridas S."/>
            <person name="Lipzen A."/>
            <person name="Grimwood J."/>
            <person name="Schmutz J."/>
            <person name="Clum A."/>
            <person name="Reid I.D."/>
            <person name="Moisan M.C."/>
            <person name="Butler G."/>
            <person name="Nguyen T.T.M."/>
            <person name="Dewar K."/>
            <person name="Conant G."/>
            <person name="Drula E."/>
            <person name="Henrissat B."/>
            <person name="Hansel C."/>
            <person name="Singer S."/>
            <person name="Hutchinson M.I."/>
            <person name="de Vries R.P."/>
            <person name="Natvig D.O."/>
            <person name="Powell A.J."/>
            <person name="Tsang A."/>
            <person name="Grigoriev I.V."/>
        </authorList>
    </citation>
    <scope>NUCLEOTIDE SEQUENCE [LARGE SCALE GENOMIC DNA]</scope>
    <source>
        <strain evidence="1 2">CBS 494.80</strain>
    </source>
</reference>
<accession>A0ABR4C0C3</accession>
<sequence>MKDLSEITVLAEKVLSAIERDSNLGTIMGSIRQRMLHQTPEFVVVLKELSEKTGEVGSTTRLTEHFKHLEGFRLRAALLNTIRVLRAMTKGLLGVIKGKKELAKHVRVKMLERLGKFHYGIEQLCRGIGLFLNFRLLEYEDLLVRIREVRAVLKAQNGEEEPANA</sequence>
<organism evidence="1 2">
    <name type="scientific">Oculimacula yallundae</name>
    <dbReference type="NCBI Taxonomy" id="86028"/>
    <lineage>
        <taxon>Eukaryota</taxon>
        <taxon>Fungi</taxon>
        <taxon>Dikarya</taxon>
        <taxon>Ascomycota</taxon>
        <taxon>Pezizomycotina</taxon>
        <taxon>Leotiomycetes</taxon>
        <taxon>Helotiales</taxon>
        <taxon>Ploettnerulaceae</taxon>
        <taxon>Oculimacula</taxon>
    </lineage>
</organism>
<keyword evidence="2" id="KW-1185">Reference proteome</keyword>
<proteinExistence type="predicted"/>
<name>A0ABR4C0C3_9HELO</name>
<protein>
    <submittedName>
        <fullName evidence="1">Uncharacterized protein</fullName>
    </submittedName>
</protein>